<dbReference type="eggNOG" id="COG1309">
    <property type="taxonomic scope" value="Bacteria"/>
</dbReference>
<dbReference type="STRING" id="1122247.GCA_000379865_00605"/>
<dbReference type="Pfam" id="PF00440">
    <property type="entry name" value="TetR_N"/>
    <property type="match status" value="1"/>
</dbReference>
<dbReference type="PANTHER" id="PTHR30055">
    <property type="entry name" value="HTH-TYPE TRANSCRIPTIONAL REGULATOR RUTR"/>
    <property type="match status" value="1"/>
</dbReference>
<evidence type="ECO:0000256" key="2">
    <source>
        <dbReference type="PROSITE-ProRule" id="PRU00335"/>
    </source>
</evidence>
<evidence type="ECO:0000313" key="4">
    <source>
        <dbReference type="EMBL" id="EKF25672.1"/>
    </source>
</evidence>
<accession>K5BHG5</accession>
<dbReference type="AlphaFoldDB" id="K5BHG5"/>
<dbReference type="PANTHER" id="PTHR30055:SF153">
    <property type="entry name" value="HTH-TYPE TRANSCRIPTIONAL REPRESSOR RV3405C"/>
    <property type="match status" value="1"/>
</dbReference>
<dbReference type="GO" id="GO:0000976">
    <property type="term" value="F:transcription cis-regulatory region binding"/>
    <property type="evidence" value="ECO:0007669"/>
    <property type="project" value="TreeGrafter"/>
</dbReference>
<dbReference type="InterPro" id="IPR009057">
    <property type="entry name" value="Homeodomain-like_sf"/>
</dbReference>
<dbReference type="GO" id="GO:0003700">
    <property type="term" value="F:DNA-binding transcription factor activity"/>
    <property type="evidence" value="ECO:0007669"/>
    <property type="project" value="TreeGrafter"/>
</dbReference>
<feature type="domain" description="HTH tetR-type" evidence="3">
    <location>
        <begin position="15"/>
        <end position="75"/>
    </location>
</feature>
<name>K5BHG5_MYCHD</name>
<feature type="DNA-binding region" description="H-T-H motif" evidence="2">
    <location>
        <begin position="38"/>
        <end position="57"/>
    </location>
</feature>
<evidence type="ECO:0000259" key="3">
    <source>
        <dbReference type="PROSITE" id="PS50977"/>
    </source>
</evidence>
<dbReference type="PROSITE" id="PS50977">
    <property type="entry name" value="HTH_TETR_2"/>
    <property type="match status" value="1"/>
</dbReference>
<dbReference type="Proteomes" id="UP000006265">
    <property type="component" value="Unassembled WGS sequence"/>
</dbReference>
<dbReference type="PATRIC" id="fig|1122247.3.peg.355"/>
<keyword evidence="1 2" id="KW-0238">DNA-binding</keyword>
<evidence type="ECO:0000256" key="1">
    <source>
        <dbReference type="ARBA" id="ARBA00023125"/>
    </source>
</evidence>
<keyword evidence="5" id="KW-1185">Reference proteome</keyword>
<dbReference type="SUPFAM" id="SSF46689">
    <property type="entry name" value="Homeodomain-like"/>
    <property type="match status" value="1"/>
</dbReference>
<dbReference type="InterPro" id="IPR001647">
    <property type="entry name" value="HTH_TetR"/>
</dbReference>
<organism evidence="4 5">
    <name type="scientific">Mycolicibacterium hassiacum (strain DSM 44199 / CIP 105218 / JCM 12690 / 3849)</name>
    <name type="common">Mycobacterium hassiacum</name>
    <dbReference type="NCBI Taxonomy" id="1122247"/>
    <lineage>
        <taxon>Bacteria</taxon>
        <taxon>Bacillati</taxon>
        <taxon>Actinomycetota</taxon>
        <taxon>Actinomycetes</taxon>
        <taxon>Mycobacteriales</taxon>
        <taxon>Mycobacteriaceae</taxon>
        <taxon>Mycolicibacterium</taxon>
    </lineage>
</organism>
<gene>
    <name evidence="4" type="ORF">C731_0374</name>
</gene>
<proteinExistence type="predicted"/>
<dbReference type="EMBL" id="AMRA01000010">
    <property type="protein sequence ID" value="EKF25672.1"/>
    <property type="molecule type" value="Genomic_DNA"/>
</dbReference>
<comment type="caution">
    <text evidence="4">The sequence shown here is derived from an EMBL/GenBank/DDBJ whole genome shotgun (WGS) entry which is preliminary data.</text>
</comment>
<sequence>MVSNEGRAADESAEESSVARIRRAALKSLATRGASATTLRAVAADAGVSLGLVQHHFATKAGLIKAVDDYAMSVLFDFFAKPVSAPPADTLAEVGERITRLIVEHPDIVDYLGRSLIEDTTMGATIFDTLAAFGAKRWNQRRENGELRDDVDLTWATINALVLAVGTLMLRSHIDRQLPEPLTAPAQLARWQDSVNKLLRHGLFRDRDGGVSDPNADDG</sequence>
<reference evidence="4 5" key="1">
    <citation type="journal article" date="2012" name="J. Bacteriol.">
        <title>Genome sequence of Mycobacterium hassiacum DSM 44199, a rare source of heat-stable mycobacterial proteins.</title>
        <authorList>
            <person name="Tiago I."/>
            <person name="Maranha A."/>
            <person name="Mendes V."/>
            <person name="Alarico S."/>
            <person name="Moynihan P.J."/>
            <person name="Clarke A.J."/>
            <person name="Macedo-Ribeiro S."/>
            <person name="Pereira P.J."/>
            <person name="Empadinhas N."/>
        </authorList>
    </citation>
    <scope>NUCLEOTIDE SEQUENCE [LARGE SCALE GENOMIC DNA]</scope>
    <source>
        <strain evidence="5">DSM 44199 / CIP 105218 / JCM 12690 / 3849</strain>
    </source>
</reference>
<protein>
    <submittedName>
        <fullName evidence="4">Bacterial regulatory s, tetR family protein</fullName>
    </submittedName>
</protein>
<evidence type="ECO:0000313" key="5">
    <source>
        <dbReference type="Proteomes" id="UP000006265"/>
    </source>
</evidence>
<dbReference type="Gene3D" id="1.10.357.10">
    <property type="entry name" value="Tetracycline Repressor, domain 2"/>
    <property type="match status" value="1"/>
</dbReference>
<dbReference type="InterPro" id="IPR050109">
    <property type="entry name" value="HTH-type_TetR-like_transc_reg"/>
</dbReference>